<proteinExistence type="predicted"/>
<protein>
    <submittedName>
        <fullName evidence="2">Uncharacterized protein</fullName>
    </submittedName>
</protein>
<keyword evidence="1" id="KW-1133">Transmembrane helix</keyword>
<reference evidence="2 3" key="1">
    <citation type="journal article" date="2024" name="G3 (Bethesda)">
        <title>Genome assembly of Hibiscus sabdariffa L. provides insights into metabolisms of medicinal natural products.</title>
        <authorList>
            <person name="Kim T."/>
        </authorList>
    </citation>
    <scope>NUCLEOTIDE SEQUENCE [LARGE SCALE GENOMIC DNA]</scope>
    <source>
        <strain evidence="2">TK-2024</strain>
        <tissue evidence="2">Old leaves</tissue>
    </source>
</reference>
<sequence>MLNSNPRLIYPKTSITSPRSRKIIHTKLPSSSRISLPGYVLVMIYSYPCHVSLSNIWIWKRTLQRSKWCCSPKNIVGLVGATSQRWMCGFSAGVPNFLLLQLISGYVKLINQQDEQRSV</sequence>
<evidence type="ECO:0000313" key="3">
    <source>
        <dbReference type="Proteomes" id="UP001472677"/>
    </source>
</evidence>
<accession>A0ABR2G0M9</accession>
<comment type="caution">
    <text evidence="2">The sequence shown here is derived from an EMBL/GenBank/DDBJ whole genome shotgun (WGS) entry which is preliminary data.</text>
</comment>
<gene>
    <name evidence="2" type="ORF">V6N12_024292</name>
</gene>
<feature type="transmembrane region" description="Helical" evidence="1">
    <location>
        <begin position="36"/>
        <end position="58"/>
    </location>
</feature>
<dbReference type="EMBL" id="JBBPBM010000004">
    <property type="protein sequence ID" value="KAK8589902.1"/>
    <property type="molecule type" value="Genomic_DNA"/>
</dbReference>
<name>A0ABR2G0M9_9ROSI</name>
<evidence type="ECO:0000256" key="1">
    <source>
        <dbReference type="SAM" id="Phobius"/>
    </source>
</evidence>
<keyword evidence="3" id="KW-1185">Reference proteome</keyword>
<evidence type="ECO:0000313" key="2">
    <source>
        <dbReference type="EMBL" id="KAK8589902.1"/>
    </source>
</evidence>
<dbReference type="Proteomes" id="UP001472677">
    <property type="component" value="Unassembled WGS sequence"/>
</dbReference>
<organism evidence="2 3">
    <name type="scientific">Hibiscus sabdariffa</name>
    <name type="common">roselle</name>
    <dbReference type="NCBI Taxonomy" id="183260"/>
    <lineage>
        <taxon>Eukaryota</taxon>
        <taxon>Viridiplantae</taxon>
        <taxon>Streptophyta</taxon>
        <taxon>Embryophyta</taxon>
        <taxon>Tracheophyta</taxon>
        <taxon>Spermatophyta</taxon>
        <taxon>Magnoliopsida</taxon>
        <taxon>eudicotyledons</taxon>
        <taxon>Gunneridae</taxon>
        <taxon>Pentapetalae</taxon>
        <taxon>rosids</taxon>
        <taxon>malvids</taxon>
        <taxon>Malvales</taxon>
        <taxon>Malvaceae</taxon>
        <taxon>Malvoideae</taxon>
        <taxon>Hibiscus</taxon>
    </lineage>
</organism>
<keyword evidence="1" id="KW-0472">Membrane</keyword>
<keyword evidence="1" id="KW-0812">Transmembrane</keyword>